<keyword evidence="5" id="KW-0630">Potassium</keyword>
<keyword evidence="2" id="KW-0633">Potassium transport</keyword>
<evidence type="ECO:0000256" key="2">
    <source>
        <dbReference type="ARBA" id="ARBA00022538"/>
    </source>
</evidence>
<dbReference type="GO" id="GO:0005886">
    <property type="term" value="C:plasma membrane"/>
    <property type="evidence" value="ECO:0007669"/>
    <property type="project" value="UniProtKB-SubCell"/>
</dbReference>
<keyword evidence="6 8" id="KW-0407">Ion channel</keyword>
<dbReference type="PANTHER" id="PTHR45743">
    <property type="entry name" value="POTASSIUM CHANNEL AKT1"/>
    <property type="match status" value="1"/>
</dbReference>
<dbReference type="PANTHER" id="PTHR45743:SF27">
    <property type="entry name" value="POTASSIUM CHANNEL KAT3"/>
    <property type="match status" value="1"/>
</dbReference>
<evidence type="ECO:0000256" key="6">
    <source>
        <dbReference type="ARBA" id="ARBA00023303"/>
    </source>
</evidence>
<protein>
    <submittedName>
        <fullName evidence="8">Potassium channel AKT1-like</fullName>
    </submittedName>
</protein>
<name>A0A392N3Q9_9FABA</name>
<reference evidence="8 9" key="1">
    <citation type="journal article" date="2018" name="Front. Plant Sci.">
        <title>Red Clover (Trifolium pratense) and Zigzag Clover (T. medium) - A Picture of Genomic Similarities and Differences.</title>
        <authorList>
            <person name="Dluhosova J."/>
            <person name="Istvanek J."/>
            <person name="Nedelnik J."/>
            <person name="Repkova J."/>
        </authorList>
    </citation>
    <scope>NUCLEOTIDE SEQUENCE [LARGE SCALE GENOMIC DNA]</scope>
    <source>
        <strain evidence="9">cv. 10/8</strain>
        <tissue evidence="8">Leaf</tissue>
    </source>
</reference>
<evidence type="ECO:0000256" key="5">
    <source>
        <dbReference type="ARBA" id="ARBA00022958"/>
    </source>
</evidence>
<dbReference type="SMART" id="SM00248">
    <property type="entry name" value="ANK"/>
    <property type="match status" value="2"/>
</dbReference>
<dbReference type="AlphaFoldDB" id="A0A392N3Q9"/>
<dbReference type="InterPro" id="IPR002110">
    <property type="entry name" value="Ankyrin_rpt"/>
</dbReference>
<keyword evidence="7" id="KW-0040">ANK repeat</keyword>
<evidence type="ECO:0000256" key="4">
    <source>
        <dbReference type="ARBA" id="ARBA00022882"/>
    </source>
</evidence>
<comment type="caution">
    <text evidence="8">The sequence shown here is derived from an EMBL/GenBank/DDBJ whole genome shotgun (WGS) entry which is preliminary data.</text>
</comment>
<dbReference type="EMBL" id="LXQA010027142">
    <property type="protein sequence ID" value="MCH94361.1"/>
    <property type="molecule type" value="Genomic_DNA"/>
</dbReference>
<evidence type="ECO:0000256" key="3">
    <source>
        <dbReference type="ARBA" id="ARBA00022826"/>
    </source>
</evidence>
<dbReference type="PROSITE" id="PS50297">
    <property type="entry name" value="ANK_REP_REGION"/>
    <property type="match status" value="1"/>
</dbReference>
<sequence>LLVASHKVLAQQSRVGSGFVSVSRERSSGRTRDPKTRYIQEVSLLFRLLRCTVIWISRPAVTCRYLSGNVPLWNAMLGGHANAVQVLETNGGTLEGCPVGHYACIAASLDNMDALQALGHRDNQFLSVPNDHGRTALHVAMVRDNFPMVQYLVESGVPMDEDDNYGDSAYVLATRHGGDQIVNYLELMLLPQLI</sequence>
<evidence type="ECO:0000313" key="8">
    <source>
        <dbReference type="EMBL" id="MCH94361.1"/>
    </source>
</evidence>
<keyword evidence="3" id="KW-0631">Potassium channel</keyword>
<dbReference type="InterPro" id="IPR036770">
    <property type="entry name" value="Ankyrin_rpt-contain_sf"/>
</dbReference>
<dbReference type="Pfam" id="PF12796">
    <property type="entry name" value="Ank_2"/>
    <property type="match status" value="1"/>
</dbReference>
<evidence type="ECO:0000256" key="1">
    <source>
        <dbReference type="ARBA" id="ARBA00004413"/>
    </source>
</evidence>
<accession>A0A392N3Q9</accession>
<feature type="non-terminal residue" evidence="8">
    <location>
        <position position="1"/>
    </location>
</feature>
<gene>
    <name evidence="8" type="ORF">A2U01_0015319</name>
</gene>
<evidence type="ECO:0000256" key="7">
    <source>
        <dbReference type="PROSITE-ProRule" id="PRU00023"/>
    </source>
</evidence>
<keyword evidence="4" id="KW-0406">Ion transport</keyword>
<keyword evidence="4" id="KW-0851">Voltage-gated channel</keyword>
<evidence type="ECO:0000313" key="9">
    <source>
        <dbReference type="Proteomes" id="UP000265520"/>
    </source>
</evidence>
<dbReference type="Proteomes" id="UP000265520">
    <property type="component" value="Unassembled WGS sequence"/>
</dbReference>
<dbReference type="InterPro" id="IPR045319">
    <property type="entry name" value="KAT/AKT"/>
</dbReference>
<keyword evidence="9" id="KW-1185">Reference proteome</keyword>
<dbReference type="GO" id="GO:0034702">
    <property type="term" value="C:monoatomic ion channel complex"/>
    <property type="evidence" value="ECO:0007669"/>
    <property type="project" value="UniProtKB-KW"/>
</dbReference>
<dbReference type="PROSITE" id="PS50088">
    <property type="entry name" value="ANK_REPEAT"/>
    <property type="match status" value="1"/>
</dbReference>
<dbReference type="Gene3D" id="1.25.40.20">
    <property type="entry name" value="Ankyrin repeat-containing domain"/>
    <property type="match status" value="1"/>
</dbReference>
<comment type="subcellular location">
    <subcellularLocation>
        <location evidence="1">Cell membrane</location>
        <topology evidence="1">Peripheral membrane protein</topology>
        <orientation evidence="1">Cytoplasmic side</orientation>
    </subcellularLocation>
</comment>
<organism evidence="8 9">
    <name type="scientific">Trifolium medium</name>
    <dbReference type="NCBI Taxonomy" id="97028"/>
    <lineage>
        <taxon>Eukaryota</taxon>
        <taxon>Viridiplantae</taxon>
        <taxon>Streptophyta</taxon>
        <taxon>Embryophyta</taxon>
        <taxon>Tracheophyta</taxon>
        <taxon>Spermatophyta</taxon>
        <taxon>Magnoliopsida</taxon>
        <taxon>eudicotyledons</taxon>
        <taxon>Gunneridae</taxon>
        <taxon>Pentapetalae</taxon>
        <taxon>rosids</taxon>
        <taxon>fabids</taxon>
        <taxon>Fabales</taxon>
        <taxon>Fabaceae</taxon>
        <taxon>Papilionoideae</taxon>
        <taxon>50 kb inversion clade</taxon>
        <taxon>NPAAA clade</taxon>
        <taxon>Hologalegina</taxon>
        <taxon>IRL clade</taxon>
        <taxon>Trifolieae</taxon>
        <taxon>Trifolium</taxon>
    </lineage>
</organism>
<feature type="repeat" description="ANK" evidence="7">
    <location>
        <begin position="132"/>
        <end position="164"/>
    </location>
</feature>
<dbReference type="GO" id="GO:0005249">
    <property type="term" value="F:voltage-gated potassium channel activity"/>
    <property type="evidence" value="ECO:0007669"/>
    <property type="project" value="InterPro"/>
</dbReference>
<keyword evidence="4" id="KW-0813">Transport</keyword>
<proteinExistence type="predicted"/>
<dbReference type="SUPFAM" id="SSF48403">
    <property type="entry name" value="Ankyrin repeat"/>
    <property type="match status" value="1"/>
</dbReference>